<evidence type="ECO:0000256" key="3">
    <source>
        <dbReference type="ARBA" id="ARBA00022840"/>
    </source>
</evidence>
<evidence type="ECO:0000256" key="2">
    <source>
        <dbReference type="ARBA" id="ARBA00022741"/>
    </source>
</evidence>
<reference evidence="7 8" key="1">
    <citation type="submission" date="2019-07" db="EMBL/GenBank/DDBJ databases">
        <title>Gilliamella genomes.</title>
        <authorList>
            <person name="Zheng H."/>
        </authorList>
    </citation>
    <scope>NUCLEOTIDE SEQUENCE [LARGE SCALE GENOMIC DNA]</scope>
    <source>
        <strain evidence="7 8">W8131</strain>
    </source>
</reference>
<dbReference type="GO" id="GO:0051082">
    <property type="term" value="F:unfolded protein binding"/>
    <property type="evidence" value="ECO:0007669"/>
    <property type="project" value="InterPro"/>
</dbReference>
<dbReference type="SUPFAM" id="SSF100920">
    <property type="entry name" value="Heat shock protein 70kD (HSP70), peptide-binding domain"/>
    <property type="match status" value="1"/>
</dbReference>
<dbReference type="NCBIfam" id="NF003520">
    <property type="entry name" value="PRK05183.1"/>
    <property type="match status" value="1"/>
</dbReference>
<evidence type="ECO:0000256" key="5">
    <source>
        <dbReference type="HAMAP-Rule" id="MF_00679"/>
    </source>
</evidence>
<dbReference type="InterPro" id="IPR042039">
    <property type="entry name" value="HscA_NBD"/>
</dbReference>
<evidence type="ECO:0000256" key="1">
    <source>
        <dbReference type="ARBA" id="ARBA00007381"/>
    </source>
</evidence>
<dbReference type="InterPro" id="IPR029048">
    <property type="entry name" value="HSP70_C_sf"/>
</dbReference>
<dbReference type="GO" id="GO:0016887">
    <property type="term" value="F:ATP hydrolysis activity"/>
    <property type="evidence" value="ECO:0007669"/>
    <property type="project" value="UniProtKB-UniRule"/>
</dbReference>
<comment type="caution">
    <text evidence="7">The sequence shown here is derived from an EMBL/GenBank/DDBJ whole genome shotgun (WGS) entry which is preliminary data.</text>
</comment>
<comment type="function">
    <text evidence="5">Chaperone involved in the maturation of iron-sulfur cluster-containing proteins. Has a low intrinsic ATPase activity which is markedly stimulated by HscB.</text>
</comment>
<dbReference type="FunFam" id="2.60.34.10:FF:000005">
    <property type="entry name" value="Chaperone protein HscA homolog"/>
    <property type="match status" value="1"/>
</dbReference>
<dbReference type="EMBL" id="VMHL01000004">
    <property type="protein sequence ID" value="TSJ88750.1"/>
    <property type="molecule type" value="Genomic_DNA"/>
</dbReference>
<keyword evidence="2 5" id="KW-0547">Nucleotide-binding</keyword>
<dbReference type="Pfam" id="PF00012">
    <property type="entry name" value="HSP70"/>
    <property type="match status" value="1"/>
</dbReference>
<dbReference type="Gene3D" id="3.30.420.40">
    <property type="match status" value="2"/>
</dbReference>
<dbReference type="FunFam" id="3.30.420.40:FF:000020">
    <property type="entry name" value="Chaperone protein HscA homolog"/>
    <property type="match status" value="1"/>
</dbReference>
<dbReference type="GO" id="GO:0016226">
    <property type="term" value="P:iron-sulfur cluster assembly"/>
    <property type="evidence" value="ECO:0007669"/>
    <property type="project" value="InterPro"/>
</dbReference>
<dbReference type="NCBIfam" id="TIGR01991">
    <property type="entry name" value="HscA"/>
    <property type="match status" value="1"/>
</dbReference>
<dbReference type="Proteomes" id="UP000319138">
    <property type="component" value="Unassembled WGS sequence"/>
</dbReference>
<dbReference type="CDD" id="cd10236">
    <property type="entry name" value="ASKHA_NBD_HSP70_HscA"/>
    <property type="match status" value="1"/>
</dbReference>
<dbReference type="PROSITE" id="PS01036">
    <property type="entry name" value="HSP70_3"/>
    <property type="match status" value="1"/>
</dbReference>
<dbReference type="InterPro" id="IPR043129">
    <property type="entry name" value="ATPase_NBD"/>
</dbReference>
<dbReference type="InterPro" id="IPR018181">
    <property type="entry name" value="Heat_shock_70_CS"/>
</dbReference>
<dbReference type="AlphaFoldDB" id="A0A556RIN0"/>
<keyword evidence="3 5" id="KW-0067">ATP-binding</keyword>
<sequence>MVLLQISEPGQTPEPHQRRLAIGIDLGTTNSLVATVRSGQAEVLPDLDGNALLPSVVHYGLDHDDNTIITVGKNAKTNAANDPFNTVSSVKRLMGRSLTDIDSSRFPYTFSQTDNGVPLLNLPSQQVNPVQVSAEILIALVDRAKQSLDGEIDGAVITVPAYFDDAQRQATKDAAKLAGLHVLRLLNEPTAAAIAYGLDSSKEGVIAVYDLGGGTFDISILRLHKGVFEVLATGGDSALGGDDFDRLLADYLKTQLGLNNNSDPYINQKIIDEAVKIKILLSQQDSALVNIEGQSFTITRKQFEDLIEPLVKRTLTVCRRALKDAQIDFDEVSEVVMVGGSTRVPLVRQLVGDYFKTEPLTSIDPDKVVAIGAAIQADILVGNKPDSDMLLLDVIPLSLGIETMGELVEKIIPRNSTIPCARAQEFTTFKDGQTAMMIHVLQGERESVADCRSLAKFTLRGIPPMPAGGAHIRVTFQVDADGLLSVTAMEKSTGVEAAIQVKPSYGLSEHEIASMIQDSINYANQDKQLRKLAEQKVEAARVLETLQSALDKDADLLNEEGLNLILNAKQQLQQATESDDCSLIEQQIKIVDNATQTFAANRMNRSIRDALTGHSVDDI</sequence>
<dbReference type="SUPFAM" id="SSF100934">
    <property type="entry name" value="Heat shock protein 70kD (HSP70), C-terminal subdomain"/>
    <property type="match status" value="1"/>
</dbReference>
<dbReference type="Gene3D" id="3.90.640.10">
    <property type="entry name" value="Actin, Chain A, domain 4"/>
    <property type="match status" value="1"/>
</dbReference>
<dbReference type="InterPro" id="IPR010236">
    <property type="entry name" value="ISC_FeS_clus_asmbl_HscA"/>
</dbReference>
<evidence type="ECO:0000313" key="8">
    <source>
        <dbReference type="Proteomes" id="UP000319138"/>
    </source>
</evidence>
<gene>
    <name evidence="5 7" type="primary">hscA</name>
    <name evidence="7" type="ORF">FPQ14_09265</name>
</gene>
<dbReference type="HAMAP" id="MF_00679">
    <property type="entry name" value="HscA"/>
    <property type="match status" value="1"/>
</dbReference>
<evidence type="ECO:0000256" key="4">
    <source>
        <dbReference type="ARBA" id="ARBA00023186"/>
    </source>
</evidence>
<dbReference type="PROSITE" id="PS00297">
    <property type="entry name" value="HSP70_1"/>
    <property type="match status" value="1"/>
</dbReference>
<dbReference type="InterPro" id="IPR029047">
    <property type="entry name" value="HSP70_peptide-bd_sf"/>
</dbReference>
<accession>A0A556RIN0</accession>
<protein>
    <recommendedName>
        <fullName evidence="5">Chaperone protein HscA homolog</fullName>
    </recommendedName>
</protein>
<dbReference type="SUPFAM" id="SSF53067">
    <property type="entry name" value="Actin-like ATPase domain"/>
    <property type="match status" value="2"/>
</dbReference>
<dbReference type="Gene3D" id="1.20.1270.10">
    <property type="match status" value="1"/>
</dbReference>
<dbReference type="InterPro" id="IPR013126">
    <property type="entry name" value="Hsp_70_fam"/>
</dbReference>
<dbReference type="RefSeq" id="WP_144189970.1">
    <property type="nucleotide sequence ID" value="NZ_VMHL01000004.1"/>
</dbReference>
<proteinExistence type="inferred from homology"/>
<dbReference type="GO" id="GO:0005524">
    <property type="term" value="F:ATP binding"/>
    <property type="evidence" value="ECO:0007669"/>
    <property type="project" value="UniProtKB-KW"/>
</dbReference>
<comment type="similarity">
    <text evidence="1 5 6">Belongs to the heat shock protein 70 family.</text>
</comment>
<dbReference type="PANTHER" id="PTHR19375">
    <property type="entry name" value="HEAT SHOCK PROTEIN 70KDA"/>
    <property type="match status" value="1"/>
</dbReference>
<dbReference type="FunFam" id="3.30.420.40:FF:000046">
    <property type="entry name" value="Chaperone protein HscA"/>
    <property type="match status" value="1"/>
</dbReference>
<evidence type="ECO:0000313" key="7">
    <source>
        <dbReference type="EMBL" id="TSJ88750.1"/>
    </source>
</evidence>
<dbReference type="GO" id="GO:0140662">
    <property type="term" value="F:ATP-dependent protein folding chaperone"/>
    <property type="evidence" value="ECO:0007669"/>
    <property type="project" value="InterPro"/>
</dbReference>
<dbReference type="PROSITE" id="PS00329">
    <property type="entry name" value="HSP70_2"/>
    <property type="match status" value="1"/>
</dbReference>
<evidence type="ECO:0000256" key="6">
    <source>
        <dbReference type="RuleBase" id="RU003322"/>
    </source>
</evidence>
<keyword evidence="4 5" id="KW-0143">Chaperone</keyword>
<organism evidence="7 8">
    <name type="scientific">Gilliamella apicola</name>
    <dbReference type="NCBI Taxonomy" id="1196095"/>
    <lineage>
        <taxon>Bacteria</taxon>
        <taxon>Pseudomonadati</taxon>
        <taxon>Pseudomonadota</taxon>
        <taxon>Gammaproteobacteria</taxon>
        <taxon>Orbales</taxon>
        <taxon>Orbaceae</taxon>
        <taxon>Gilliamella</taxon>
    </lineage>
</organism>
<dbReference type="Gene3D" id="2.60.34.10">
    <property type="entry name" value="Substrate Binding Domain Of DNAk, Chain A, domain 1"/>
    <property type="match status" value="1"/>
</dbReference>
<name>A0A556RIN0_9GAMM</name>
<dbReference type="PRINTS" id="PR00301">
    <property type="entry name" value="HEATSHOCK70"/>
</dbReference>